<evidence type="ECO:0000313" key="1">
    <source>
        <dbReference type="EMBL" id="THG91515.1"/>
    </source>
</evidence>
<gene>
    <name evidence="1" type="ORF">AJ85_04405</name>
</gene>
<evidence type="ECO:0000313" key="2">
    <source>
        <dbReference type="Proteomes" id="UP000297014"/>
    </source>
</evidence>
<sequence>MMFRLIMVVFFSLTALSLFTFQGIEGVKAFLEIIKTTKSH</sequence>
<dbReference type="AlphaFoldDB" id="A0A4S4K1N9"/>
<accession>A0A4S4K1N9</accession>
<dbReference type="Proteomes" id="UP000297014">
    <property type="component" value="Unassembled WGS sequence"/>
</dbReference>
<proteinExistence type="predicted"/>
<protein>
    <submittedName>
        <fullName evidence="1">Uncharacterized protein</fullName>
    </submittedName>
</protein>
<comment type="caution">
    <text evidence="1">The sequence shown here is derived from an EMBL/GenBank/DDBJ whole genome shotgun (WGS) entry which is preliminary data.</text>
</comment>
<dbReference type="EMBL" id="JALP01000065">
    <property type="protein sequence ID" value="THG91515.1"/>
    <property type="molecule type" value="Genomic_DNA"/>
</dbReference>
<organism evidence="1 2">
    <name type="scientific">Alkalihalobacillus alcalophilus ATCC 27647 = CGMCC 1.3604</name>
    <dbReference type="NCBI Taxonomy" id="1218173"/>
    <lineage>
        <taxon>Bacteria</taxon>
        <taxon>Bacillati</taxon>
        <taxon>Bacillota</taxon>
        <taxon>Bacilli</taxon>
        <taxon>Bacillales</taxon>
        <taxon>Bacillaceae</taxon>
        <taxon>Alkalihalobacillus</taxon>
    </lineage>
</organism>
<name>A0A4S4K1N9_ALKAL</name>
<reference evidence="1 2" key="1">
    <citation type="submission" date="2014-01" db="EMBL/GenBank/DDBJ databases">
        <title>Draft genome sequencing of Bacillus alcalophilus CGMCC 1.3604.</title>
        <authorList>
            <person name="Yang J."/>
            <person name="Diao L."/>
            <person name="Yang S."/>
        </authorList>
    </citation>
    <scope>NUCLEOTIDE SEQUENCE [LARGE SCALE GENOMIC DNA]</scope>
    <source>
        <strain evidence="1 2">CGMCC 1.3604</strain>
    </source>
</reference>